<dbReference type="SMART" id="SM00849">
    <property type="entry name" value="Lactamase_B"/>
    <property type="match status" value="1"/>
</dbReference>
<dbReference type="OrthoDB" id="9803916at2"/>
<dbReference type="InterPro" id="IPR001279">
    <property type="entry name" value="Metallo-B-lactamas"/>
</dbReference>
<keyword evidence="3" id="KW-1185">Reference proteome</keyword>
<feature type="domain" description="Metallo-beta-lactamase" evidence="1">
    <location>
        <begin position="23"/>
        <end position="194"/>
    </location>
</feature>
<gene>
    <name evidence="2" type="ORF">ALO_17925</name>
</gene>
<protein>
    <submittedName>
        <fullName evidence="2">Beta-lactamase domain protein</fullName>
    </submittedName>
</protein>
<accession>F7NNA0</accession>
<dbReference type="Proteomes" id="UP000003240">
    <property type="component" value="Unassembled WGS sequence"/>
</dbReference>
<dbReference type="GO" id="GO:0016740">
    <property type="term" value="F:transferase activity"/>
    <property type="evidence" value="ECO:0007669"/>
    <property type="project" value="TreeGrafter"/>
</dbReference>
<dbReference type="STRING" id="1009370.ALO_17925"/>
<sequence length="278" mass="30146">MKVTVVIENSVPAGAKGPFVGEHGLSLLLETGTQKILIDTGQSGAVVHNLSLLGVHSRELDAIAISHGHYDHTGGLPCLLRHRRKPVPVYAHSGIFKKRYAVANGRRSYAGLPFTKEETDMLGVDWIFADEPMEIAPKLWLSGGIPRVTGFEMGDAKLVIPDVQGCDCQDIVRDDTVLYYSGEQGLVVIGGCTHSGLVNAVTRGMELTEQTKLAGWIGGTHLGPVSQEQQELTLAMLEQYSPNFIAANHCTGFDMMAELKARFGKKFIPAFVSTVIEF</sequence>
<proteinExistence type="predicted"/>
<comment type="caution">
    <text evidence="2">The sequence shown here is derived from an EMBL/GenBank/DDBJ whole genome shotgun (WGS) entry which is preliminary data.</text>
</comment>
<dbReference type="eggNOG" id="COG1237">
    <property type="taxonomic scope" value="Bacteria"/>
</dbReference>
<dbReference type="InterPro" id="IPR041712">
    <property type="entry name" value="DHPS-like_MBL-fold"/>
</dbReference>
<dbReference type="Pfam" id="PF00753">
    <property type="entry name" value="Lactamase_B"/>
    <property type="match status" value="1"/>
</dbReference>
<dbReference type="AlphaFoldDB" id="F7NNA0"/>
<dbReference type="Gene3D" id="3.60.15.10">
    <property type="entry name" value="Ribonuclease Z/Hydroxyacylglutathione hydrolase-like"/>
    <property type="match status" value="1"/>
</dbReference>
<organism evidence="2 3">
    <name type="scientific">Acetonema longum DSM 6540</name>
    <dbReference type="NCBI Taxonomy" id="1009370"/>
    <lineage>
        <taxon>Bacteria</taxon>
        <taxon>Bacillati</taxon>
        <taxon>Bacillota</taxon>
        <taxon>Negativicutes</taxon>
        <taxon>Acetonemataceae</taxon>
        <taxon>Acetonema</taxon>
    </lineage>
</organism>
<dbReference type="SUPFAM" id="SSF56281">
    <property type="entry name" value="Metallo-hydrolase/oxidoreductase"/>
    <property type="match status" value="1"/>
</dbReference>
<evidence type="ECO:0000313" key="2">
    <source>
        <dbReference type="EMBL" id="EGO62485.1"/>
    </source>
</evidence>
<dbReference type="EMBL" id="AFGF01000211">
    <property type="protein sequence ID" value="EGO62485.1"/>
    <property type="molecule type" value="Genomic_DNA"/>
</dbReference>
<reference evidence="2 3" key="1">
    <citation type="journal article" date="2011" name="EMBO J.">
        <title>Structural diversity of bacterial flagellar motors.</title>
        <authorList>
            <person name="Chen S."/>
            <person name="Beeby M."/>
            <person name="Murphy G.E."/>
            <person name="Leadbetter J.R."/>
            <person name="Hendrixson D.R."/>
            <person name="Briegel A."/>
            <person name="Li Z."/>
            <person name="Shi J."/>
            <person name="Tocheva E.I."/>
            <person name="Muller A."/>
            <person name="Dobro M.J."/>
            <person name="Jensen G.J."/>
        </authorList>
    </citation>
    <scope>NUCLEOTIDE SEQUENCE [LARGE SCALE GENOMIC DNA]</scope>
    <source>
        <strain evidence="2 3">DSM 6540</strain>
    </source>
</reference>
<dbReference type="InterPro" id="IPR052926">
    <property type="entry name" value="Metallo-beta-lactamase_dom"/>
</dbReference>
<dbReference type="InterPro" id="IPR036866">
    <property type="entry name" value="RibonucZ/Hydroxyglut_hydro"/>
</dbReference>
<name>F7NNA0_9FIRM</name>
<dbReference type="PANTHER" id="PTHR13754">
    <property type="entry name" value="METALLO-BETA-LACTAMASE SUPERFAMILY PROTEIN"/>
    <property type="match status" value="1"/>
</dbReference>
<evidence type="ECO:0000259" key="1">
    <source>
        <dbReference type="SMART" id="SM00849"/>
    </source>
</evidence>
<evidence type="ECO:0000313" key="3">
    <source>
        <dbReference type="Proteomes" id="UP000003240"/>
    </source>
</evidence>
<dbReference type="CDD" id="cd07713">
    <property type="entry name" value="DHPS-like_MBL-fold"/>
    <property type="match status" value="1"/>
</dbReference>
<dbReference type="RefSeq" id="WP_004098441.1">
    <property type="nucleotide sequence ID" value="NZ_AFGF01000211.1"/>
</dbReference>
<dbReference type="PANTHER" id="PTHR13754:SF18">
    <property type="entry name" value="7,8-DIHYDROPTERIN-6-METHYL-4-(BETA-D-RIBOFURANOSYL)-AMINOBENZENE-5'-PHOSPHATE SYNTHASE"/>
    <property type="match status" value="1"/>
</dbReference>